<comment type="caution">
    <text evidence="2">The sequence shown here is derived from an EMBL/GenBank/DDBJ whole genome shotgun (WGS) entry which is preliminary data.</text>
</comment>
<protein>
    <submittedName>
        <fullName evidence="2">Uncharacterized protein</fullName>
    </submittedName>
</protein>
<sequence>MKALMEEEEEGRGFSSPLIPASSPSPREANSLLFLSLLDGDHTSSHSSHSSVYLYMVVSKRVVSNNALHLAPRSVISGPTKPPLRDWAATPRLGDLLRCRPLPLGGSPSSATPSSPTPSAVPFFVSNLRSSFASGSFTFLVLFSARSRAPSSTLVTSSSTCAQPAA</sequence>
<dbReference type="EMBL" id="AMZH03002024">
    <property type="protein sequence ID" value="RRT77062.1"/>
    <property type="molecule type" value="Genomic_DNA"/>
</dbReference>
<accession>A0A427ALM8</accession>
<feature type="compositionally biased region" description="Acidic residues" evidence="1">
    <location>
        <begin position="1"/>
        <end position="10"/>
    </location>
</feature>
<evidence type="ECO:0000313" key="3">
    <source>
        <dbReference type="Proteomes" id="UP000287651"/>
    </source>
</evidence>
<reference evidence="2 3" key="1">
    <citation type="journal article" date="2014" name="Agronomy (Basel)">
        <title>A Draft Genome Sequence for Ensete ventricosum, the Drought-Tolerant Tree Against Hunger.</title>
        <authorList>
            <person name="Harrison J."/>
            <person name="Moore K.A."/>
            <person name="Paszkiewicz K."/>
            <person name="Jones T."/>
            <person name="Grant M."/>
            <person name="Ambacheew D."/>
            <person name="Muzemil S."/>
            <person name="Studholme D.J."/>
        </authorList>
    </citation>
    <scope>NUCLEOTIDE SEQUENCE [LARGE SCALE GENOMIC DNA]</scope>
</reference>
<name>A0A427ALM8_ENSVE</name>
<evidence type="ECO:0000256" key="1">
    <source>
        <dbReference type="SAM" id="MobiDB-lite"/>
    </source>
</evidence>
<dbReference type="AlphaFoldDB" id="A0A427ALM8"/>
<dbReference type="Proteomes" id="UP000287651">
    <property type="component" value="Unassembled WGS sequence"/>
</dbReference>
<gene>
    <name evidence="2" type="ORF">B296_00024934</name>
</gene>
<evidence type="ECO:0000313" key="2">
    <source>
        <dbReference type="EMBL" id="RRT77062.1"/>
    </source>
</evidence>
<feature type="region of interest" description="Disordered" evidence="1">
    <location>
        <begin position="1"/>
        <end position="23"/>
    </location>
</feature>
<proteinExistence type="predicted"/>
<organism evidence="2 3">
    <name type="scientific">Ensete ventricosum</name>
    <name type="common">Abyssinian banana</name>
    <name type="synonym">Musa ensete</name>
    <dbReference type="NCBI Taxonomy" id="4639"/>
    <lineage>
        <taxon>Eukaryota</taxon>
        <taxon>Viridiplantae</taxon>
        <taxon>Streptophyta</taxon>
        <taxon>Embryophyta</taxon>
        <taxon>Tracheophyta</taxon>
        <taxon>Spermatophyta</taxon>
        <taxon>Magnoliopsida</taxon>
        <taxon>Liliopsida</taxon>
        <taxon>Zingiberales</taxon>
        <taxon>Musaceae</taxon>
        <taxon>Ensete</taxon>
    </lineage>
</organism>